<dbReference type="Proteomes" id="UP000215767">
    <property type="component" value="Unassembled WGS sequence"/>
</dbReference>
<dbReference type="NCBIfam" id="TIGR00171">
    <property type="entry name" value="leuD"/>
    <property type="match status" value="1"/>
</dbReference>
<keyword evidence="13" id="KW-1185">Reference proteome</keyword>
<keyword evidence="7" id="KW-0432">Leucine biosynthesis</keyword>
<evidence type="ECO:0000256" key="4">
    <source>
        <dbReference type="ARBA" id="ARBA00009845"/>
    </source>
</evidence>
<comment type="catalytic activity">
    <reaction evidence="1">
        <text>(2R,3S)-3-isopropylmalate = (2S)-2-isopropylmalate</text>
        <dbReference type="Rhea" id="RHEA:32287"/>
        <dbReference type="ChEBI" id="CHEBI:1178"/>
        <dbReference type="ChEBI" id="CHEBI:35121"/>
        <dbReference type="EC" id="4.2.1.33"/>
    </reaction>
</comment>
<evidence type="ECO:0000256" key="7">
    <source>
        <dbReference type="ARBA" id="ARBA00022430"/>
    </source>
</evidence>
<comment type="similarity">
    <text evidence="4">Belongs to the LeuD family. LeuD type 1 subfamily.</text>
</comment>
<dbReference type="UniPathway" id="UPA00048">
    <property type="reaction ID" value="UER00071"/>
</dbReference>
<reference evidence="13" key="1">
    <citation type="submission" date="2017-05" db="EMBL/GenBank/DDBJ databases">
        <title>Complete and WGS of Bordetella genogroups.</title>
        <authorList>
            <person name="Spilker T."/>
            <person name="Lipuma J."/>
        </authorList>
    </citation>
    <scope>NUCLEOTIDE SEQUENCE [LARGE SCALE GENOMIC DNA]</scope>
    <source>
        <strain evidence="13">AU8856</strain>
    </source>
</reference>
<keyword evidence="8" id="KW-0028">Amino-acid biosynthesis</keyword>
<evidence type="ECO:0000256" key="10">
    <source>
        <dbReference type="ARBA" id="ARBA00023304"/>
    </source>
</evidence>
<proteinExistence type="inferred from homology"/>
<dbReference type="AlphaFoldDB" id="A0A261UYH8"/>
<dbReference type="InterPro" id="IPR000573">
    <property type="entry name" value="AconitaseA/IPMdHydase_ssu_swvl"/>
</dbReference>
<dbReference type="EC" id="4.2.1.33" evidence="6"/>
<dbReference type="Pfam" id="PF00694">
    <property type="entry name" value="Aconitase_C"/>
    <property type="match status" value="1"/>
</dbReference>
<protein>
    <recommendedName>
        <fullName evidence="6">3-isopropylmalate dehydratase</fullName>
        <ecNumber evidence="6">4.2.1.33</ecNumber>
    </recommendedName>
</protein>
<evidence type="ECO:0000256" key="8">
    <source>
        <dbReference type="ARBA" id="ARBA00022605"/>
    </source>
</evidence>
<evidence type="ECO:0000256" key="2">
    <source>
        <dbReference type="ARBA" id="ARBA00002695"/>
    </source>
</evidence>
<comment type="subunit">
    <text evidence="5">Heterodimer of LeuC and LeuD.</text>
</comment>
<feature type="domain" description="Aconitase A/isopropylmalate dehydratase small subunit swivel" evidence="11">
    <location>
        <begin position="11"/>
        <end position="134"/>
    </location>
</feature>
<evidence type="ECO:0000256" key="9">
    <source>
        <dbReference type="ARBA" id="ARBA00023239"/>
    </source>
</evidence>
<evidence type="ECO:0000313" key="13">
    <source>
        <dbReference type="Proteomes" id="UP000215767"/>
    </source>
</evidence>
<comment type="pathway">
    <text evidence="3">Amino-acid biosynthesis; L-leucine biosynthesis; L-leucine from 3-methyl-2-oxobutanoate: step 2/4.</text>
</comment>
<dbReference type="InterPro" id="IPR004431">
    <property type="entry name" value="3-IsopropMal_deHydase_ssu"/>
</dbReference>
<dbReference type="InterPro" id="IPR033940">
    <property type="entry name" value="IPMI_Swivel"/>
</dbReference>
<evidence type="ECO:0000256" key="6">
    <source>
        <dbReference type="ARBA" id="ARBA00011998"/>
    </source>
</evidence>
<comment type="caution">
    <text evidence="12">The sequence shown here is derived from an EMBL/GenBank/DDBJ whole genome shotgun (WGS) entry which is preliminary data.</text>
</comment>
<dbReference type="GO" id="GO:0003861">
    <property type="term" value="F:3-isopropylmalate dehydratase activity"/>
    <property type="evidence" value="ECO:0007669"/>
    <property type="project" value="UniProtKB-EC"/>
</dbReference>
<dbReference type="SUPFAM" id="SSF52016">
    <property type="entry name" value="LeuD/IlvD-like"/>
    <property type="match status" value="1"/>
</dbReference>
<sequence length="220" mass="24135">MCANCRAEPDMEKFSSIRGYAAPLMQINIDTDQMIPSRFLPRAHEPGVLKEGLFSEWKTRPDGTPNPDFILNRAPFSEATILLAGRNFGCGSSREGAPKALRQWGMRVIIAASFGDIFYGNCFRNGMVPVILPEPTVEAMAADAMARGADALIDVDLERNTVTTARGEVLSFPSPARLRAMLLGGLDEIDLTLTMRQDIDAFRGRDTGGRPWAYALPRAN</sequence>
<gene>
    <name evidence="12" type="ORF">CAL28_04235</name>
</gene>
<name>A0A261UYH8_9BORD</name>
<dbReference type="GO" id="GO:0009098">
    <property type="term" value="P:L-leucine biosynthetic process"/>
    <property type="evidence" value="ECO:0007669"/>
    <property type="project" value="UniProtKB-UniPathway"/>
</dbReference>
<evidence type="ECO:0000313" key="12">
    <source>
        <dbReference type="EMBL" id="OZI66929.1"/>
    </source>
</evidence>
<dbReference type="EMBL" id="NEVS01000001">
    <property type="protein sequence ID" value="OZI66929.1"/>
    <property type="molecule type" value="Genomic_DNA"/>
</dbReference>
<comment type="function">
    <text evidence="2">Catalyzes the isomerization between 2-isopropylmalate and 3-isopropylmalate, via the formation of 2-isopropylmaleate.</text>
</comment>
<keyword evidence="10" id="KW-0100">Branched-chain amino acid biosynthesis</keyword>
<evidence type="ECO:0000256" key="3">
    <source>
        <dbReference type="ARBA" id="ARBA00004729"/>
    </source>
</evidence>
<dbReference type="GO" id="GO:0009316">
    <property type="term" value="C:3-isopropylmalate dehydratase complex"/>
    <property type="evidence" value="ECO:0007669"/>
    <property type="project" value="InterPro"/>
</dbReference>
<dbReference type="PANTHER" id="PTHR43345:SF5">
    <property type="entry name" value="3-ISOPROPYLMALATE DEHYDRATASE SMALL SUBUNIT"/>
    <property type="match status" value="1"/>
</dbReference>
<evidence type="ECO:0000256" key="1">
    <source>
        <dbReference type="ARBA" id="ARBA00000491"/>
    </source>
</evidence>
<organism evidence="12 13">
    <name type="scientific">Bordetella genomosp. 11</name>
    <dbReference type="NCBI Taxonomy" id="1416808"/>
    <lineage>
        <taxon>Bacteria</taxon>
        <taxon>Pseudomonadati</taxon>
        <taxon>Pseudomonadota</taxon>
        <taxon>Betaproteobacteria</taxon>
        <taxon>Burkholderiales</taxon>
        <taxon>Alcaligenaceae</taxon>
        <taxon>Bordetella</taxon>
    </lineage>
</organism>
<dbReference type="PANTHER" id="PTHR43345">
    <property type="entry name" value="3-ISOPROPYLMALATE DEHYDRATASE SMALL SUBUNIT 2-RELATED-RELATED"/>
    <property type="match status" value="1"/>
</dbReference>
<dbReference type="Gene3D" id="3.20.19.10">
    <property type="entry name" value="Aconitase, domain 4"/>
    <property type="match status" value="1"/>
</dbReference>
<dbReference type="CDD" id="cd01577">
    <property type="entry name" value="IPMI_Swivel"/>
    <property type="match status" value="1"/>
</dbReference>
<dbReference type="InterPro" id="IPR050075">
    <property type="entry name" value="LeuD"/>
</dbReference>
<dbReference type="OrthoDB" id="9777465at2"/>
<dbReference type="InterPro" id="IPR015928">
    <property type="entry name" value="Aconitase/3IPM_dehydase_swvl"/>
</dbReference>
<evidence type="ECO:0000259" key="11">
    <source>
        <dbReference type="Pfam" id="PF00694"/>
    </source>
</evidence>
<evidence type="ECO:0000256" key="5">
    <source>
        <dbReference type="ARBA" id="ARBA00011271"/>
    </source>
</evidence>
<accession>A0A261UYH8</accession>
<keyword evidence="9" id="KW-0456">Lyase</keyword>
<dbReference type="NCBIfam" id="NF002458">
    <property type="entry name" value="PRK01641.1"/>
    <property type="match status" value="1"/>
</dbReference>